<dbReference type="InterPro" id="IPR037121">
    <property type="entry name" value="Ribosomal_bL25_C"/>
</dbReference>
<name>A0ABT1L4W8_9GAMM</name>
<sequence>MNLKVESRSQVGSRQCRRLRQSGHYPAVVYGHGKPSRSFQVSMSHMDVFMKSHPVKSQIFSIELEKDTMDVLVRDIRRSTSTNQIQHIDFFEISKNKELVVNVPFSFSHEADAVGVREGGVIDHVVTEIAIKVLPKNLPENILVDIEALGIGQSIHLSELTLPKGCVLDKAISEDYDPLVVSIHAPKVVVEEDVETAAADDNDSEPEEAEQAEGADG</sequence>
<evidence type="ECO:0000256" key="2">
    <source>
        <dbReference type="ARBA" id="ARBA00022884"/>
    </source>
</evidence>
<organism evidence="9 10">
    <name type="scientific">Candidatus Synchoanobacter obligatus</name>
    <dbReference type="NCBI Taxonomy" id="2919597"/>
    <lineage>
        <taxon>Bacteria</taxon>
        <taxon>Pseudomonadati</taxon>
        <taxon>Pseudomonadota</taxon>
        <taxon>Gammaproteobacteria</taxon>
        <taxon>Candidatus Comchoanobacterales</taxon>
        <taxon>Candidatus Comchoanobacteraceae</taxon>
        <taxon>Candidatus Synchoanobacter</taxon>
    </lineage>
</organism>
<evidence type="ECO:0000313" key="9">
    <source>
        <dbReference type="EMBL" id="MCP8352220.1"/>
    </source>
</evidence>
<dbReference type="Pfam" id="PF14693">
    <property type="entry name" value="Ribosomal_TL5_C"/>
    <property type="match status" value="1"/>
</dbReference>
<feature type="region of interest" description="Disordered" evidence="6">
    <location>
        <begin position="192"/>
        <end position="217"/>
    </location>
</feature>
<proteinExistence type="inferred from homology"/>
<dbReference type="InterPro" id="IPR020056">
    <property type="entry name" value="Rbsml_bL25/Gln-tRNA_synth_N"/>
</dbReference>
<evidence type="ECO:0000259" key="7">
    <source>
        <dbReference type="Pfam" id="PF01386"/>
    </source>
</evidence>
<dbReference type="InterPro" id="IPR020057">
    <property type="entry name" value="Ribosomal_bL25_b-dom"/>
</dbReference>
<feature type="domain" description="Large ribosomal subunit protein bL25 L25" evidence="7">
    <location>
        <begin position="3"/>
        <end position="90"/>
    </location>
</feature>
<reference evidence="9 10" key="1">
    <citation type="journal article" date="2022" name="Nat. Microbiol.">
        <title>The microbiome of a bacterivorous marine choanoflagellate contains a resource-demanding obligate bacterial associate.</title>
        <authorList>
            <person name="Needham D.M."/>
            <person name="Poirier C."/>
            <person name="Bachy C."/>
            <person name="George E.E."/>
            <person name="Wilken S."/>
            <person name="Yung C.C.M."/>
            <person name="Limardo A.J."/>
            <person name="Morando M."/>
            <person name="Sudek L."/>
            <person name="Malmstrom R.R."/>
            <person name="Keeling P.J."/>
            <person name="Santoro A.E."/>
            <person name="Worden A.Z."/>
        </authorList>
    </citation>
    <scope>NUCLEOTIDE SEQUENCE [LARGE SCALE GENOMIC DNA]</scope>
    <source>
        <strain evidence="9 10">Comchoano-2</strain>
    </source>
</reference>
<keyword evidence="1 5" id="KW-0699">rRNA-binding</keyword>
<evidence type="ECO:0000256" key="3">
    <source>
        <dbReference type="ARBA" id="ARBA00022980"/>
    </source>
</evidence>
<dbReference type="GO" id="GO:0005840">
    <property type="term" value="C:ribosome"/>
    <property type="evidence" value="ECO:0007669"/>
    <property type="project" value="UniProtKB-KW"/>
</dbReference>
<keyword evidence="3 5" id="KW-0689">Ribosomal protein</keyword>
<feature type="domain" description="Large ribosomal subunit protein bL25 beta" evidence="8">
    <location>
        <begin position="99"/>
        <end position="187"/>
    </location>
</feature>
<keyword evidence="10" id="KW-1185">Reference proteome</keyword>
<comment type="similarity">
    <text evidence="5">Belongs to the bacterial ribosomal protein bL25 family. CTC subfamily.</text>
</comment>
<dbReference type="SUPFAM" id="SSF50715">
    <property type="entry name" value="Ribosomal protein L25-like"/>
    <property type="match status" value="1"/>
</dbReference>
<evidence type="ECO:0000256" key="5">
    <source>
        <dbReference type="HAMAP-Rule" id="MF_01334"/>
    </source>
</evidence>
<dbReference type="HAMAP" id="MF_01334">
    <property type="entry name" value="Ribosomal_bL25_CTC"/>
    <property type="match status" value="1"/>
</dbReference>
<dbReference type="InterPro" id="IPR020930">
    <property type="entry name" value="Ribosomal_uL5_bac-type"/>
</dbReference>
<comment type="function">
    <text evidence="5">This is one of the proteins that binds to the 5S RNA in the ribosome where it forms part of the central protuberance.</text>
</comment>
<evidence type="ECO:0000256" key="4">
    <source>
        <dbReference type="ARBA" id="ARBA00023274"/>
    </source>
</evidence>
<dbReference type="Pfam" id="PF01386">
    <property type="entry name" value="Ribosomal_L25p"/>
    <property type="match status" value="1"/>
</dbReference>
<evidence type="ECO:0000256" key="1">
    <source>
        <dbReference type="ARBA" id="ARBA00022730"/>
    </source>
</evidence>
<dbReference type="EMBL" id="JAKUDN010000002">
    <property type="protein sequence ID" value="MCP8352220.1"/>
    <property type="molecule type" value="Genomic_DNA"/>
</dbReference>
<dbReference type="Gene3D" id="2.170.120.20">
    <property type="entry name" value="Ribosomal protein L25, beta domain"/>
    <property type="match status" value="1"/>
</dbReference>
<dbReference type="InterPro" id="IPR029751">
    <property type="entry name" value="Ribosomal_L25_dom"/>
</dbReference>
<comment type="subunit">
    <text evidence="5">Part of the 50S ribosomal subunit; part of the 5S rRNA/L5/L18/L25 subcomplex. Contacts the 5S rRNA. Binds to the 5S rRNA independently of L5 and L18.</text>
</comment>
<accession>A0ABT1L4W8</accession>
<dbReference type="RefSeq" id="WP_258569329.1">
    <property type="nucleotide sequence ID" value="NZ_JAKUDN010000002.1"/>
</dbReference>
<dbReference type="Gene3D" id="2.40.240.10">
    <property type="entry name" value="Ribosomal Protein L25, Chain P"/>
    <property type="match status" value="1"/>
</dbReference>
<dbReference type="PANTHER" id="PTHR33284">
    <property type="entry name" value="RIBOSOMAL PROTEIN L25/GLN-TRNA SYNTHETASE, ANTI-CODON-BINDING DOMAIN-CONTAINING PROTEIN"/>
    <property type="match status" value="1"/>
</dbReference>
<evidence type="ECO:0000256" key="6">
    <source>
        <dbReference type="SAM" id="MobiDB-lite"/>
    </source>
</evidence>
<keyword evidence="2 5" id="KW-0694">RNA-binding</keyword>
<dbReference type="NCBIfam" id="TIGR00731">
    <property type="entry name" value="bL25_bact_ctc"/>
    <property type="match status" value="1"/>
</dbReference>
<keyword evidence="4 5" id="KW-0687">Ribonucleoprotein</keyword>
<evidence type="ECO:0000313" key="10">
    <source>
        <dbReference type="Proteomes" id="UP001320768"/>
    </source>
</evidence>
<comment type="caution">
    <text evidence="9">The sequence shown here is derived from an EMBL/GenBank/DDBJ whole genome shotgun (WGS) entry which is preliminary data.</text>
</comment>
<protein>
    <recommendedName>
        <fullName evidence="5">Large ribosomal subunit protein bL25</fullName>
    </recommendedName>
    <alternativeName>
        <fullName evidence="5">General stress protein CTC</fullName>
    </alternativeName>
</protein>
<dbReference type="CDD" id="cd00495">
    <property type="entry name" value="Ribosomal_L25_TL5_CTC"/>
    <property type="match status" value="1"/>
</dbReference>
<dbReference type="InterPro" id="IPR001021">
    <property type="entry name" value="Ribosomal_bL25_long"/>
</dbReference>
<evidence type="ECO:0000259" key="8">
    <source>
        <dbReference type="Pfam" id="PF14693"/>
    </source>
</evidence>
<gene>
    <name evidence="5" type="primary">rplY</name>
    <name evidence="5" type="synonym">ctc</name>
    <name evidence="9" type="ORF">MKS91_02830</name>
</gene>
<dbReference type="Proteomes" id="UP001320768">
    <property type="component" value="Unassembled WGS sequence"/>
</dbReference>
<dbReference type="PANTHER" id="PTHR33284:SF1">
    <property type="entry name" value="RIBOSOMAL PROTEIN L25_GLN-TRNA SYNTHETASE, ANTI-CODON-BINDING DOMAIN-CONTAINING PROTEIN"/>
    <property type="match status" value="1"/>
</dbReference>
<dbReference type="InterPro" id="IPR011035">
    <property type="entry name" value="Ribosomal_bL25/Gln-tRNA_synth"/>
</dbReference>